<evidence type="ECO:0000259" key="1">
    <source>
        <dbReference type="Pfam" id="PF13454"/>
    </source>
</evidence>
<organism evidence="2 3">
    <name type="scientific">Frischella perrara</name>
    <dbReference type="NCBI Taxonomy" id="1267021"/>
    <lineage>
        <taxon>Bacteria</taxon>
        <taxon>Pseudomonadati</taxon>
        <taxon>Pseudomonadota</taxon>
        <taxon>Gammaproteobacteria</taxon>
        <taxon>Orbales</taxon>
        <taxon>Orbaceae</taxon>
        <taxon>Frischella</taxon>
    </lineage>
</organism>
<dbReference type="HOGENOM" id="CLU_020215_3_0_6"/>
<gene>
    <name evidence="2" type="ORF">FPB0191_01057</name>
</gene>
<dbReference type="EMBL" id="CP009056">
    <property type="protein sequence ID" value="AJA44881.1"/>
    <property type="molecule type" value="Genomic_DNA"/>
</dbReference>
<dbReference type="Proteomes" id="UP000030901">
    <property type="component" value="Chromosome"/>
</dbReference>
<reference evidence="2 3" key="1">
    <citation type="journal article" date="2014" name="Appl. Environ. Microbiol.">
        <title>Gut symbionts from distinct hosts exhibit genotoxic activity via divergent colibactin biosynthetic pathways.</title>
        <authorList>
            <person name="Engel P."/>
            <person name="Vizcaino M.I."/>
            <person name="Crawford J.M."/>
        </authorList>
    </citation>
    <scope>NUCLEOTIDE SEQUENCE [LARGE SCALE GENOMIC DNA]</scope>
    <source>
        <strain evidence="2 3">PEB0191</strain>
    </source>
</reference>
<dbReference type="STRING" id="1267021.FPB0191_01057"/>
<name>A0A0A7S6P7_FRIPE</name>
<dbReference type="OrthoDB" id="6309046at2"/>
<dbReference type="KEGG" id="fpp:FPB0191_01057"/>
<dbReference type="InterPro" id="IPR038732">
    <property type="entry name" value="HpyO/CreE_NAD-binding"/>
</dbReference>
<proteinExistence type="predicted"/>
<dbReference type="RefSeq" id="WP_039104473.1">
    <property type="nucleotide sequence ID" value="NZ_CP009056.1"/>
</dbReference>
<sequence length="512" mass="56932">MDNIIGVIGGGAAAIAFLHNLSKIKSSEMITVYLFEKNMSFGPGNAYSPMDLDSNILNTKAGYITVFKDKPGDFYRWYLENYANFEHRFPKKYTEDDYVPRSLFGLYLKSAMWFSIKEASRNGIIVMPINANVIDIEVGNGNEKHILKTACNEEFRVNKVLLACGTMKRKIGDSERLGKNLFSDPYPISKLVTRVCKNDNVAIIGSRLSAIDSVIGLIENGHKGKVTLYSRSGFFPYVRGSQGRYECKHLTREILEQLTHRNGKLTLSDLLDLFKQELTVYKMENDDQDEEIIFPPKAVDNLGNFLSKEISLAEGSRGWQAILYNTNHLLGLIWASMQDEERNLFFSSLFAAAIAMRVSIPRENAEKLFGYFKEGKIDFVTGNAQVSDGVDNKFHITVGEQSRHVDTVIYATGSPRKLAEADAPFINRLIEKGIAVEHPFGGIDVDKNHSILNKKGNASQCFFAIGEIVSGKFLFTSALDIIIPQGEACAHSIGAVIGGLSGSQNIMKEVSL</sequence>
<dbReference type="InterPro" id="IPR052189">
    <property type="entry name" value="L-asp_N-monooxygenase_NS-form"/>
</dbReference>
<dbReference type="InterPro" id="IPR036188">
    <property type="entry name" value="FAD/NAD-bd_sf"/>
</dbReference>
<dbReference type="PANTHER" id="PTHR40254:SF1">
    <property type="entry name" value="BLR0577 PROTEIN"/>
    <property type="match status" value="1"/>
</dbReference>
<evidence type="ECO:0000313" key="3">
    <source>
        <dbReference type="Proteomes" id="UP000030901"/>
    </source>
</evidence>
<keyword evidence="3" id="KW-1185">Reference proteome</keyword>
<accession>A0A0A7S6P7</accession>
<dbReference type="PANTHER" id="PTHR40254">
    <property type="entry name" value="BLR0577 PROTEIN"/>
    <property type="match status" value="1"/>
</dbReference>
<dbReference type="Pfam" id="PF13454">
    <property type="entry name" value="NAD_binding_9"/>
    <property type="match status" value="1"/>
</dbReference>
<protein>
    <recommendedName>
        <fullName evidence="1">FAD-dependent urate hydroxylase HpyO/Asp monooxygenase CreE-like FAD/NAD(P)-binding domain-containing protein</fullName>
    </recommendedName>
</protein>
<dbReference type="AlphaFoldDB" id="A0A0A7S6P7"/>
<dbReference type="SUPFAM" id="SSF51905">
    <property type="entry name" value="FAD/NAD(P)-binding domain"/>
    <property type="match status" value="2"/>
</dbReference>
<dbReference type="Gene3D" id="3.50.50.60">
    <property type="entry name" value="FAD/NAD(P)-binding domain"/>
    <property type="match status" value="1"/>
</dbReference>
<evidence type="ECO:0000313" key="2">
    <source>
        <dbReference type="EMBL" id="AJA44881.1"/>
    </source>
</evidence>
<feature type="domain" description="FAD-dependent urate hydroxylase HpyO/Asp monooxygenase CreE-like FAD/NAD(P)-binding" evidence="1">
    <location>
        <begin position="7"/>
        <end position="166"/>
    </location>
</feature>